<keyword evidence="3 7" id="KW-0813">Transport</keyword>
<evidence type="ECO:0000256" key="1">
    <source>
        <dbReference type="ARBA" id="ARBA00004141"/>
    </source>
</evidence>
<feature type="transmembrane region" description="Helical" evidence="8">
    <location>
        <begin position="396"/>
        <end position="418"/>
    </location>
</feature>
<dbReference type="InterPro" id="IPR003663">
    <property type="entry name" value="Sugar/inositol_transpt"/>
</dbReference>
<organism evidence="10 11">
    <name type="scientific">Elsinoe batatas</name>
    <dbReference type="NCBI Taxonomy" id="2601811"/>
    <lineage>
        <taxon>Eukaryota</taxon>
        <taxon>Fungi</taxon>
        <taxon>Dikarya</taxon>
        <taxon>Ascomycota</taxon>
        <taxon>Pezizomycotina</taxon>
        <taxon>Dothideomycetes</taxon>
        <taxon>Dothideomycetidae</taxon>
        <taxon>Myriangiales</taxon>
        <taxon>Elsinoaceae</taxon>
        <taxon>Elsinoe</taxon>
    </lineage>
</organism>
<dbReference type="PANTHER" id="PTHR48022">
    <property type="entry name" value="PLASTIDIC GLUCOSE TRANSPORTER 4"/>
    <property type="match status" value="1"/>
</dbReference>
<protein>
    <recommendedName>
        <fullName evidence="9">Major facilitator superfamily (MFS) profile domain-containing protein</fullName>
    </recommendedName>
</protein>
<dbReference type="FunFam" id="1.20.1250.20:FF:000061">
    <property type="entry name" value="MFS sugar transporter"/>
    <property type="match status" value="1"/>
</dbReference>
<keyword evidence="5 8" id="KW-1133">Transmembrane helix</keyword>
<dbReference type="AlphaFoldDB" id="A0A8K0PAS3"/>
<feature type="transmembrane region" description="Helical" evidence="8">
    <location>
        <begin position="424"/>
        <end position="445"/>
    </location>
</feature>
<comment type="similarity">
    <text evidence="2 7">Belongs to the major facilitator superfamily. Sugar transporter (TC 2.A.1.1) family.</text>
</comment>
<feature type="transmembrane region" description="Helical" evidence="8">
    <location>
        <begin position="304"/>
        <end position="323"/>
    </location>
</feature>
<evidence type="ECO:0000256" key="5">
    <source>
        <dbReference type="ARBA" id="ARBA00022989"/>
    </source>
</evidence>
<feature type="domain" description="Major facilitator superfamily (MFS) profile" evidence="9">
    <location>
        <begin position="21"/>
        <end position="449"/>
    </location>
</feature>
<dbReference type="GO" id="GO:0005351">
    <property type="term" value="F:carbohydrate:proton symporter activity"/>
    <property type="evidence" value="ECO:0007669"/>
    <property type="project" value="TreeGrafter"/>
</dbReference>
<feature type="transmembrane region" description="Helical" evidence="8">
    <location>
        <begin position="359"/>
        <end position="384"/>
    </location>
</feature>
<feature type="transmembrane region" description="Helical" evidence="8">
    <location>
        <begin position="12"/>
        <end position="32"/>
    </location>
</feature>
<dbReference type="InterPro" id="IPR020846">
    <property type="entry name" value="MFS_dom"/>
</dbReference>
<accession>A0A8K0PAS3</accession>
<dbReference type="SUPFAM" id="SSF103473">
    <property type="entry name" value="MFS general substrate transporter"/>
    <property type="match status" value="1"/>
</dbReference>
<evidence type="ECO:0000256" key="7">
    <source>
        <dbReference type="RuleBase" id="RU003346"/>
    </source>
</evidence>
<comment type="subcellular location">
    <subcellularLocation>
        <location evidence="1">Membrane</location>
        <topology evidence="1">Multi-pass membrane protein</topology>
    </subcellularLocation>
</comment>
<evidence type="ECO:0000256" key="4">
    <source>
        <dbReference type="ARBA" id="ARBA00022692"/>
    </source>
</evidence>
<evidence type="ECO:0000259" key="9">
    <source>
        <dbReference type="PROSITE" id="PS50850"/>
    </source>
</evidence>
<keyword evidence="11" id="KW-1185">Reference proteome</keyword>
<feature type="transmembrane region" description="Helical" evidence="8">
    <location>
        <begin position="264"/>
        <end position="284"/>
    </location>
</feature>
<dbReference type="PANTHER" id="PTHR48022:SF68">
    <property type="entry name" value="MAJOR FACILITATOR SUPERFAMILY (MFS) PROFILE DOMAIN-CONTAINING PROTEIN-RELATED"/>
    <property type="match status" value="1"/>
</dbReference>
<dbReference type="Pfam" id="PF00083">
    <property type="entry name" value="Sugar_tr"/>
    <property type="match status" value="1"/>
</dbReference>
<evidence type="ECO:0000313" key="11">
    <source>
        <dbReference type="Proteomes" id="UP000809789"/>
    </source>
</evidence>
<keyword evidence="6 8" id="KW-0472">Membrane</keyword>
<comment type="caution">
    <text evidence="10">The sequence shown here is derived from an EMBL/GenBank/DDBJ whole genome shotgun (WGS) entry which is preliminary data.</text>
</comment>
<keyword evidence="4 8" id="KW-0812">Transmembrane</keyword>
<dbReference type="PROSITE" id="PS50850">
    <property type="entry name" value="MFS"/>
    <property type="match status" value="1"/>
</dbReference>
<evidence type="ECO:0000313" key="10">
    <source>
        <dbReference type="EMBL" id="KAG8624945.1"/>
    </source>
</evidence>
<dbReference type="InterPro" id="IPR050360">
    <property type="entry name" value="MFS_Sugar_Transporters"/>
</dbReference>
<proteinExistence type="inferred from homology"/>
<feature type="transmembrane region" description="Helical" evidence="8">
    <location>
        <begin position="330"/>
        <end position="347"/>
    </location>
</feature>
<reference evidence="10" key="1">
    <citation type="submission" date="2021-07" db="EMBL/GenBank/DDBJ databases">
        <title>Elsinoe batatas strain:CRI-CJ2 Genome sequencing and assembly.</title>
        <authorList>
            <person name="Huang L."/>
        </authorList>
    </citation>
    <scope>NUCLEOTIDE SEQUENCE</scope>
    <source>
        <strain evidence="10">CRI-CJ2</strain>
    </source>
</reference>
<evidence type="ECO:0000256" key="6">
    <source>
        <dbReference type="ARBA" id="ARBA00023136"/>
    </source>
</evidence>
<evidence type="ECO:0000256" key="3">
    <source>
        <dbReference type="ARBA" id="ARBA00022448"/>
    </source>
</evidence>
<feature type="transmembrane region" description="Helical" evidence="8">
    <location>
        <begin position="72"/>
        <end position="94"/>
    </location>
</feature>
<evidence type="ECO:0000256" key="8">
    <source>
        <dbReference type="SAM" id="Phobius"/>
    </source>
</evidence>
<dbReference type="Proteomes" id="UP000809789">
    <property type="component" value="Unassembled WGS sequence"/>
</dbReference>
<dbReference type="OrthoDB" id="6612291at2759"/>
<dbReference type="PRINTS" id="PR00171">
    <property type="entry name" value="SUGRTRNSPORT"/>
</dbReference>
<name>A0A8K0PAS3_9PEZI</name>
<sequence>MGKGKQYFGLRGFPLNLAIGVIAGMDFLYSLFGYDQGVMGGILTMDSFFRRFPTIDAEDPPMGQTGSYTSTLQGIVVSSYNLGCFAGAVLTIWVGEKLGRKKTIFTGTWLMIAGATIQAASFGIPELVVGRIITGIGNGMNTSTVPMWQSETSKSHRRGQMVMVEGSLITCGIMLSYWIDYGFAYLQPSEISWRFPLAFQLFFCIIIRDEEAKVVLSALHDKDIDDPYVQSEYAAIYDTAQIMSQGSFRDCFTMDKDRNFHRVVLAYVNQIFQQISGINLITYYSATIYRQSLGLDVELSRLLAALNGTEYFLAAIVPIFIIEKVGRRKLMIFGAAGMSISMAVLAGTTTDASNSRLGVAAAVFLFVFNTFFAIGWLGMTWLVPSELLPLRIRAPGNALATSANWIWNFMVVMITPIAFQNIEYRTYIIFAVINAAIVPSVYFFYPESAYRSLEEMDEIFHKTTGPFDVVRHARETPRRYGKKGELLVNYIDTKE</sequence>
<dbReference type="Gene3D" id="1.20.1250.20">
    <property type="entry name" value="MFS general substrate transporter like domains"/>
    <property type="match status" value="1"/>
</dbReference>
<dbReference type="NCBIfam" id="TIGR00879">
    <property type="entry name" value="SP"/>
    <property type="match status" value="1"/>
</dbReference>
<dbReference type="EMBL" id="JAESVG020000008">
    <property type="protein sequence ID" value="KAG8624945.1"/>
    <property type="molecule type" value="Genomic_DNA"/>
</dbReference>
<evidence type="ECO:0000256" key="2">
    <source>
        <dbReference type="ARBA" id="ARBA00010992"/>
    </source>
</evidence>
<dbReference type="InterPro" id="IPR036259">
    <property type="entry name" value="MFS_trans_sf"/>
</dbReference>
<dbReference type="InterPro" id="IPR005828">
    <property type="entry name" value="MFS_sugar_transport-like"/>
</dbReference>
<gene>
    <name evidence="10" type="ORF">KVT40_006696</name>
</gene>
<dbReference type="GO" id="GO:0016020">
    <property type="term" value="C:membrane"/>
    <property type="evidence" value="ECO:0007669"/>
    <property type="project" value="UniProtKB-SubCell"/>
</dbReference>